<evidence type="ECO:0000313" key="4">
    <source>
        <dbReference type="EMBL" id="MBP1922786.1"/>
    </source>
</evidence>
<feature type="domain" description="SHOCT" evidence="3">
    <location>
        <begin position="77"/>
        <end position="103"/>
    </location>
</feature>
<comment type="caution">
    <text evidence="4">The sequence shown here is derived from an EMBL/GenBank/DDBJ whole genome shotgun (WGS) entry which is preliminary data.</text>
</comment>
<organism evidence="4 5">
    <name type="scientific">Halorubrum alkaliphilum</name>
    <dbReference type="NCBI Taxonomy" id="261290"/>
    <lineage>
        <taxon>Archaea</taxon>
        <taxon>Methanobacteriati</taxon>
        <taxon>Methanobacteriota</taxon>
        <taxon>Stenosarchaea group</taxon>
        <taxon>Halobacteria</taxon>
        <taxon>Halobacteriales</taxon>
        <taxon>Haloferacaceae</taxon>
        <taxon>Halorubrum</taxon>
    </lineage>
</organism>
<dbReference type="InterPro" id="IPR018649">
    <property type="entry name" value="SHOCT"/>
</dbReference>
<name>A0A8T4GF50_9EURY</name>
<dbReference type="Pfam" id="PF09851">
    <property type="entry name" value="SHOCT"/>
    <property type="match status" value="1"/>
</dbReference>
<accession>A0A8T4GF50</accession>
<dbReference type="RefSeq" id="WP_209485263.1">
    <property type="nucleotide sequence ID" value="NZ_JAGGKQ010000012.1"/>
</dbReference>
<gene>
    <name evidence="4" type="ORF">J2751_001802</name>
</gene>
<dbReference type="AlphaFoldDB" id="A0A8T4GF50"/>
<keyword evidence="2" id="KW-0472">Membrane</keyword>
<feature type="region of interest" description="Disordered" evidence="1">
    <location>
        <begin position="110"/>
        <end position="137"/>
    </location>
</feature>
<evidence type="ECO:0000256" key="1">
    <source>
        <dbReference type="SAM" id="MobiDB-lite"/>
    </source>
</evidence>
<evidence type="ECO:0000259" key="3">
    <source>
        <dbReference type="Pfam" id="PF09851"/>
    </source>
</evidence>
<evidence type="ECO:0000313" key="5">
    <source>
        <dbReference type="Proteomes" id="UP000823588"/>
    </source>
</evidence>
<keyword evidence="2" id="KW-1133">Transmembrane helix</keyword>
<feature type="transmembrane region" description="Helical" evidence="2">
    <location>
        <begin position="12"/>
        <end position="31"/>
    </location>
</feature>
<reference evidence="4" key="1">
    <citation type="submission" date="2021-03" db="EMBL/GenBank/DDBJ databases">
        <title>Genomic Encyclopedia of Type Strains, Phase IV (KMG-IV): sequencing the most valuable type-strain genomes for metagenomic binning, comparative biology and taxonomic classification.</title>
        <authorList>
            <person name="Goeker M."/>
        </authorList>
    </citation>
    <scope>NUCLEOTIDE SEQUENCE</scope>
    <source>
        <strain evidence="4">DSM 23564</strain>
    </source>
</reference>
<protein>
    <submittedName>
        <fullName evidence="4">Putative membrane protein</fullName>
    </submittedName>
</protein>
<dbReference type="EMBL" id="JAGGKQ010000012">
    <property type="protein sequence ID" value="MBP1922786.1"/>
    <property type="molecule type" value="Genomic_DNA"/>
</dbReference>
<evidence type="ECO:0000256" key="2">
    <source>
        <dbReference type="SAM" id="Phobius"/>
    </source>
</evidence>
<proteinExistence type="predicted"/>
<keyword evidence="5" id="KW-1185">Reference proteome</keyword>
<feature type="region of interest" description="Disordered" evidence="1">
    <location>
        <begin position="62"/>
        <end position="81"/>
    </location>
</feature>
<keyword evidence="2" id="KW-0812">Transmembrane</keyword>
<dbReference type="OrthoDB" id="178074at2157"/>
<feature type="compositionally biased region" description="Polar residues" evidence="1">
    <location>
        <begin position="62"/>
        <end position="75"/>
    </location>
</feature>
<dbReference type="Proteomes" id="UP000823588">
    <property type="component" value="Unassembled WGS sequence"/>
</dbReference>
<sequence length="137" mass="15135">MSLPTFGKVRLSGLIAVLAFGFTALFAVLGLGVAVPATFVTGYFLLIPLVWLLGDDFPLVASESNGDVSESTTAEQPVAELRDRYATGEIDEAEFERRLDRLLETEPLDERVDGRSRTRSADRSVSRSGERRERELE</sequence>